<dbReference type="AlphaFoldDB" id="A0A6C0C1B4"/>
<organism evidence="1">
    <name type="scientific">viral metagenome</name>
    <dbReference type="NCBI Taxonomy" id="1070528"/>
    <lineage>
        <taxon>unclassified sequences</taxon>
        <taxon>metagenomes</taxon>
        <taxon>organismal metagenomes</taxon>
    </lineage>
</organism>
<reference evidence="1" key="1">
    <citation type="journal article" date="2020" name="Nature">
        <title>Giant virus diversity and host interactions through global metagenomics.</title>
        <authorList>
            <person name="Schulz F."/>
            <person name="Roux S."/>
            <person name="Paez-Espino D."/>
            <person name="Jungbluth S."/>
            <person name="Walsh D.A."/>
            <person name="Denef V.J."/>
            <person name="McMahon K.D."/>
            <person name="Konstantinidis K.T."/>
            <person name="Eloe-Fadrosh E.A."/>
            <person name="Kyrpides N.C."/>
            <person name="Woyke T."/>
        </authorList>
    </citation>
    <scope>NUCLEOTIDE SEQUENCE</scope>
    <source>
        <strain evidence="1">GVMAG-M-3300020182-33</strain>
    </source>
</reference>
<dbReference type="EMBL" id="MN739300">
    <property type="protein sequence ID" value="QHS97559.1"/>
    <property type="molecule type" value="Genomic_DNA"/>
</dbReference>
<protein>
    <submittedName>
        <fullName evidence="1">Uncharacterized protein</fullName>
    </submittedName>
</protein>
<name>A0A6C0C1B4_9ZZZZ</name>
<accession>A0A6C0C1B4</accession>
<evidence type="ECO:0000313" key="1">
    <source>
        <dbReference type="EMBL" id="QHS97559.1"/>
    </source>
</evidence>
<sequence>MLQAIDFEEQSTIPYNTVLPYAPNPSDTLGQLIMLRSMRVTKSFGKIGWQTGRAPAFTMTGRHVHFRNRGEMPDKRDFGPSDLADLVGDSYFDPLLDDRCHVAKNILLLLDAAHRLGKYTSAPWRSVRELSKMLIRIAQGKDVFRYFGESFLFNLECRLNSPEATETFIKESRDGEKIWWYLCKAVAILLYHETQESQHADGCNDYFSMLTHEDNDSELLKTHQAINTRWRVGTGIAAAAGAGWLLKTKINKGNYLGLSKQTSSAKPEMTHYKTHNSNIEAKKGSKLK</sequence>
<proteinExistence type="predicted"/>